<protein>
    <submittedName>
        <fullName evidence="3">Uncharacterized protein</fullName>
    </submittedName>
</protein>
<evidence type="ECO:0000313" key="3">
    <source>
        <dbReference type="EMBL" id="KAH7070855.1"/>
    </source>
</evidence>
<feature type="transmembrane region" description="Helical" evidence="2">
    <location>
        <begin position="182"/>
        <end position="204"/>
    </location>
</feature>
<feature type="region of interest" description="Disordered" evidence="1">
    <location>
        <begin position="208"/>
        <end position="244"/>
    </location>
</feature>
<keyword evidence="4" id="KW-1185">Reference proteome</keyword>
<dbReference type="Proteomes" id="UP000813461">
    <property type="component" value="Unassembled WGS sequence"/>
</dbReference>
<accession>A0A8K0QTQ4</accession>
<evidence type="ECO:0000313" key="4">
    <source>
        <dbReference type="Proteomes" id="UP000813461"/>
    </source>
</evidence>
<reference evidence="3" key="1">
    <citation type="journal article" date="2021" name="Nat. Commun.">
        <title>Genetic determinants of endophytism in the Arabidopsis root mycobiome.</title>
        <authorList>
            <person name="Mesny F."/>
            <person name="Miyauchi S."/>
            <person name="Thiergart T."/>
            <person name="Pickel B."/>
            <person name="Atanasova L."/>
            <person name="Karlsson M."/>
            <person name="Huettel B."/>
            <person name="Barry K.W."/>
            <person name="Haridas S."/>
            <person name="Chen C."/>
            <person name="Bauer D."/>
            <person name="Andreopoulos W."/>
            <person name="Pangilinan J."/>
            <person name="LaButti K."/>
            <person name="Riley R."/>
            <person name="Lipzen A."/>
            <person name="Clum A."/>
            <person name="Drula E."/>
            <person name="Henrissat B."/>
            <person name="Kohler A."/>
            <person name="Grigoriev I.V."/>
            <person name="Martin F.M."/>
            <person name="Hacquard S."/>
        </authorList>
    </citation>
    <scope>NUCLEOTIDE SEQUENCE</scope>
    <source>
        <strain evidence="3">MPI-SDFR-AT-0120</strain>
    </source>
</reference>
<comment type="caution">
    <text evidence="3">The sequence shown here is derived from an EMBL/GenBank/DDBJ whole genome shotgun (WGS) entry which is preliminary data.</text>
</comment>
<proteinExistence type="predicted"/>
<dbReference type="AlphaFoldDB" id="A0A8K0QTQ4"/>
<feature type="transmembrane region" description="Helical" evidence="2">
    <location>
        <begin position="48"/>
        <end position="80"/>
    </location>
</feature>
<evidence type="ECO:0000256" key="2">
    <source>
        <dbReference type="SAM" id="Phobius"/>
    </source>
</evidence>
<keyword evidence="2" id="KW-0812">Transmembrane</keyword>
<dbReference type="EMBL" id="JAGMVJ010000026">
    <property type="protein sequence ID" value="KAH7070855.1"/>
    <property type="molecule type" value="Genomic_DNA"/>
</dbReference>
<sequence>MSSTNSQPTPTKQSALSKEQKFNILREDVQAALPILCRNLDVTGDVGLMVLLVGLMVSSVFLLGMGLVLPSVIALALPLYGCWASMFRYHYKIEAFGKELEKLQFTQDNSSRTQLLHAYEQFLNQMPAARCETNLRLLRPVINELASCLSADDAEIALVVEPRKFPATVHWVIRVPREWGKIVLPLSCIVFTIIVGIMVARYMMPSSPPPTTGSTPISTSTQSVSSSARYTRRAQWVTPRPERM</sequence>
<name>A0A8K0QTQ4_9PLEO</name>
<evidence type="ECO:0000256" key="1">
    <source>
        <dbReference type="SAM" id="MobiDB-lite"/>
    </source>
</evidence>
<organism evidence="3 4">
    <name type="scientific">Paraphoma chrysanthemicola</name>
    <dbReference type="NCBI Taxonomy" id="798071"/>
    <lineage>
        <taxon>Eukaryota</taxon>
        <taxon>Fungi</taxon>
        <taxon>Dikarya</taxon>
        <taxon>Ascomycota</taxon>
        <taxon>Pezizomycotina</taxon>
        <taxon>Dothideomycetes</taxon>
        <taxon>Pleosporomycetidae</taxon>
        <taxon>Pleosporales</taxon>
        <taxon>Pleosporineae</taxon>
        <taxon>Phaeosphaeriaceae</taxon>
        <taxon>Paraphoma</taxon>
    </lineage>
</organism>
<feature type="compositionally biased region" description="Low complexity" evidence="1">
    <location>
        <begin position="212"/>
        <end position="227"/>
    </location>
</feature>
<gene>
    <name evidence="3" type="ORF">FB567DRAFT_554653</name>
</gene>
<keyword evidence="2" id="KW-1133">Transmembrane helix</keyword>
<keyword evidence="2" id="KW-0472">Membrane</keyword>